<feature type="region of interest" description="Disordered" evidence="1">
    <location>
        <begin position="221"/>
        <end position="268"/>
    </location>
</feature>
<proteinExistence type="predicted"/>
<protein>
    <recommendedName>
        <fullName evidence="2">Up-regulated during septation protein 1 domain-containing protein</fullName>
    </recommendedName>
</protein>
<evidence type="ECO:0000313" key="3">
    <source>
        <dbReference type="EMBL" id="KAF6525653.1"/>
    </source>
</evidence>
<dbReference type="AlphaFoldDB" id="A0A8H6GWG3"/>
<accession>A0A8H6GWG3</accession>
<feature type="compositionally biased region" description="Low complexity" evidence="1">
    <location>
        <begin position="500"/>
        <end position="511"/>
    </location>
</feature>
<feature type="region of interest" description="Disordered" evidence="1">
    <location>
        <begin position="298"/>
        <end position="346"/>
    </location>
</feature>
<sequence length="606" mass="66938">MAHIAEYIYERNSLDTLSLSFSPGLPILSLQNQLHPEKPFTWGVRQPDPPRKYQFFPQETRLPVLNSRTKGVDVEKAISTPSLPTSDRIDKLALAPSGLTKRLNQYILVRQRKISVPELGPMTAVQELAIDSPAIPGRRTPSHARSISVPNNSFGEYQLTDTFLYISSDDKGSQSQSLGKEAPQACPQGIATVSPKCLDPPVNPKSDVPLPLLQRLQSLNYFPTRNESPRHGRINGSPQSRTASIPKSSMPDLTAPKSASTNATSCGTPATPVLAPLMEPNAAYLNLRNGSYTPPTITTEVGNASRGHRRGDLESSGTMGRGLPREGYGLGTNNDPFVQRPESRRGKSLEQKAFEPLPIGLKQADAFEQLEQSELTLLQKKAFDQVRRFDILKSADVETLSKELRHLDERIEYLRHTYNALRIGRRNLHSRICQYLRSSSIAKFSHELLLKQDEVLASLDASIDDWVMKLEQAENRQTRVHQKLLEHIAVAACLPVGGLTTTPEPQQTNTPASSTGDISTPLRSPSKEIFTSARPLSTSPSPQRAVARVLSTVAEQSIIGKVARREPEQHVTRTASPNRADVEIICIYAGDNLNWTASIFVLNHMQ</sequence>
<name>A0A8H6GWG3_FUSOX</name>
<feature type="compositionally biased region" description="Polar residues" evidence="1">
    <location>
        <begin position="236"/>
        <end position="247"/>
    </location>
</feature>
<feature type="compositionally biased region" description="Polar residues" evidence="1">
    <location>
        <begin position="512"/>
        <end position="523"/>
    </location>
</feature>
<evidence type="ECO:0000256" key="1">
    <source>
        <dbReference type="SAM" id="MobiDB-lite"/>
    </source>
</evidence>
<feature type="region of interest" description="Disordered" evidence="1">
    <location>
        <begin position="499"/>
        <end position="524"/>
    </location>
</feature>
<organism evidence="3 4">
    <name type="scientific">Fusarium oxysporum f. sp. conglutinans</name>
    <dbReference type="NCBI Taxonomy" id="100902"/>
    <lineage>
        <taxon>Eukaryota</taxon>
        <taxon>Fungi</taxon>
        <taxon>Dikarya</taxon>
        <taxon>Ascomycota</taxon>
        <taxon>Pezizomycotina</taxon>
        <taxon>Sordariomycetes</taxon>
        <taxon>Hypocreomycetidae</taxon>
        <taxon>Hypocreales</taxon>
        <taxon>Nectriaceae</taxon>
        <taxon>Fusarium</taxon>
        <taxon>Fusarium oxysporum species complex</taxon>
    </lineage>
</organism>
<comment type="caution">
    <text evidence="3">The sequence shown here is derived from an EMBL/GenBank/DDBJ whole genome shotgun (WGS) entry which is preliminary data.</text>
</comment>
<feature type="compositionally biased region" description="Polar residues" evidence="1">
    <location>
        <begin position="257"/>
        <end position="268"/>
    </location>
</feature>
<dbReference type="Pfam" id="PF15456">
    <property type="entry name" value="Uds1"/>
    <property type="match status" value="1"/>
</dbReference>
<feature type="domain" description="Up-regulated during septation protein 1" evidence="2">
    <location>
        <begin position="376"/>
        <end position="492"/>
    </location>
</feature>
<dbReference type="InterPro" id="IPR029191">
    <property type="entry name" value="Uds1"/>
</dbReference>
<dbReference type="Proteomes" id="UP000593570">
    <property type="component" value="Unassembled WGS sequence"/>
</dbReference>
<evidence type="ECO:0000259" key="2">
    <source>
        <dbReference type="Pfam" id="PF15456"/>
    </source>
</evidence>
<gene>
    <name evidence="3" type="ORF">HZS61_011448</name>
</gene>
<dbReference type="EMBL" id="JACDXP010000004">
    <property type="protein sequence ID" value="KAF6525653.1"/>
    <property type="molecule type" value="Genomic_DNA"/>
</dbReference>
<evidence type="ECO:0000313" key="4">
    <source>
        <dbReference type="Proteomes" id="UP000593570"/>
    </source>
</evidence>
<reference evidence="3 4" key="1">
    <citation type="journal article" date="2020" name="bioRxiv">
        <title>A chromosome-scale genome assembly for the Fusarium oxysporum strain Fo5176 to establish a model Arabidopsis-fungal pathosystem.</title>
        <authorList>
            <person name="Fokkens L."/>
            <person name="Guo L."/>
            <person name="Dora S."/>
            <person name="Wang B."/>
            <person name="Ye K."/>
            <person name="Sanchez-Rodriguez C."/>
            <person name="Croll D."/>
        </authorList>
    </citation>
    <scope>NUCLEOTIDE SEQUENCE [LARGE SCALE GENOMIC DNA]</scope>
    <source>
        <strain evidence="3 4">Fo5176</strain>
    </source>
</reference>